<feature type="region of interest" description="Disordered" evidence="1">
    <location>
        <begin position="142"/>
        <end position="163"/>
    </location>
</feature>
<feature type="transmembrane region" description="Helical" evidence="2">
    <location>
        <begin position="85"/>
        <end position="103"/>
    </location>
</feature>
<evidence type="ECO:0000313" key="4">
    <source>
        <dbReference type="Proteomes" id="UP001595912"/>
    </source>
</evidence>
<keyword evidence="4" id="KW-1185">Reference proteome</keyword>
<dbReference type="PROSITE" id="PS51257">
    <property type="entry name" value="PROKAR_LIPOPROTEIN"/>
    <property type="match status" value="1"/>
</dbReference>
<evidence type="ECO:0000256" key="2">
    <source>
        <dbReference type="SAM" id="Phobius"/>
    </source>
</evidence>
<keyword evidence="2" id="KW-0812">Transmembrane</keyword>
<reference evidence="4" key="1">
    <citation type="journal article" date="2019" name="Int. J. Syst. Evol. Microbiol.">
        <title>The Global Catalogue of Microorganisms (GCM) 10K type strain sequencing project: providing services to taxonomists for standard genome sequencing and annotation.</title>
        <authorList>
            <consortium name="The Broad Institute Genomics Platform"/>
            <consortium name="The Broad Institute Genome Sequencing Center for Infectious Disease"/>
            <person name="Wu L."/>
            <person name="Ma J."/>
        </authorList>
    </citation>
    <scope>NUCLEOTIDE SEQUENCE [LARGE SCALE GENOMIC DNA]</scope>
    <source>
        <strain evidence="4">CGMCC 4.7152</strain>
    </source>
</reference>
<name>A0ABV9VUZ0_9ACTN</name>
<organism evidence="3 4">
    <name type="scientific">Dactylosporangium cerinum</name>
    <dbReference type="NCBI Taxonomy" id="1434730"/>
    <lineage>
        <taxon>Bacteria</taxon>
        <taxon>Bacillati</taxon>
        <taxon>Actinomycetota</taxon>
        <taxon>Actinomycetes</taxon>
        <taxon>Micromonosporales</taxon>
        <taxon>Micromonosporaceae</taxon>
        <taxon>Dactylosporangium</taxon>
    </lineage>
</organism>
<comment type="caution">
    <text evidence="3">The sequence shown here is derived from an EMBL/GenBank/DDBJ whole genome shotgun (WGS) entry which is preliminary data.</text>
</comment>
<evidence type="ECO:0000313" key="3">
    <source>
        <dbReference type="EMBL" id="MFC4999959.1"/>
    </source>
</evidence>
<feature type="transmembrane region" description="Helical" evidence="2">
    <location>
        <begin position="18"/>
        <end position="40"/>
    </location>
</feature>
<feature type="transmembrane region" description="Helical" evidence="2">
    <location>
        <begin position="47"/>
        <end position="65"/>
    </location>
</feature>
<proteinExistence type="predicted"/>
<keyword evidence="2" id="KW-0472">Membrane</keyword>
<dbReference type="EMBL" id="JBHSIU010000019">
    <property type="protein sequence ID" value="MFC4999959.1"/>
    <property type="molecule type" value="Genomic_DNA"/>
</dbReference>
<dbReference type="RefSeq" id="WP_380116515.1">
    <property type="nucleotide sequence ID" value="NZ_JBHSIU010000019.1"/>
</dbReference>
<protein>
    <submittedName>
        <fullName evidence="3">Uncharacterized protein</fullName>
    </submittedName>
</protein>
<dbReference type="InterPro" id="IPR010994">
    <property type="entry name" value="RuvA_2-like"/>
</dbReference>
<feature type="compositionally biased region" description="Pro residues" evidence="1">
    <location>
        <begin position="145"/>
        <end position="160"/>
    </location>
</feature>
<dbReference type="Proteomes" id="UP001595912">
    <property type="component" value="Unassembled WGS sequence"/>
</dbReference>
<sequence>MYPAPARPGFGWKLLQSWWVLISIVGIGCLSGAGFVLIGLRARKPGWWGTGVAYMAIETALFVASDRVLTGTPEHLDDTIVTAWGLLWLASIVHSFVLNVFWLRWREQRYLASQPQQGYGAPAAYGSPAVPYGSPVAPASAVPYSGPPSSGPPHAAPPPFSTASAGFPAQFPTTVTGSTTPWPAPTPWTPNGPVDVNIADAAQFSTLEAFDAARVAYVLSERQRRGGYTSLAEFAATAQLTPYQFERIQHRLTLSPPRRY</sequence>
<evidence type="ECO:0000256" key="1">
    <source>
        <dbReference type="SAM" id="MobiDB-lite"/>
    </source>
</evidence>
<accession>A0ABV9VUZ0</accession>
<gene>
    <name evidence="3" type="ORF">ACFPIJ_19215</name>
</gene>
<dbReference type="SUPFAM" id="SSF47781">
    <property type="entry name" value="RuvA domain 2-like"/>
    <property type="match status" value="1"/>
</dbReference>
<keyword evidence="2" id="KW-1133">Transmembrane helix</keyword>